<gene>
    <name evidence="1" type="ORF">NCTC13533_02674</name>
</gene>
<dbReference type="EMBL" id="UFVQ01000003">
    <property type="protein sequence ID" value="STC98851.1"/>
    <property type="molecule type" value="Genomic_DNA"/>
</dbReference>
<protein>
    <submittedName>
        <fullName evidence="1">Uncharacterized protein</fullName>
    </submittedName>
</protein>
<name>A0A376DZQ3_CHRCU</name>
<reference evidence="1 2" key="1">
    <citation type="submission" date="2018-06" db="EMBL/GenBank/DDBJ databases">
        <authorList>
            <consortium name="Pathogen Informatics"/>
            <person name="Doyle S."/>
        </authorList>
    </citation>
    <scope>NUCLEOTIDE SEQUENCE [LARGE SCALE GENOMIC DNA]</scope>
    <source>
        <strain evidence="1 2">NCTC13533</strain>
    </source>
</reference>
<evidence type="ECO:0000313" key="1">
    <source>
        <dbReference type="EMBL" id="STC98851.1"/>
    </source>
</evidence>
<accession>A0A376DZQ3</accession>
<proteinExistence type="predicted"/>
<organism evidence="1 2">
    <name type="scientific">Chryseobacterium carnipullorum</name>
    <dbReference type="NCBI Taxonomy" id="1124835"/>
    <lineage>
        <taxon>Bacteria</taxon>
        <taxon>Pseudomonadati</taxon>
        <taxon>Bacteroidota</taxon>
        <taxon>Flavobacteriia</taxon>
        <taxon>Flavobacteriales</taxon>
        <taxon>Weeksellaceae</taxon>
        <taxon>Chryseobacterium group</taxon>
        <taxon>Chryseobacterium</taxon>
    </lineage>
</organism>
<evidence type="ECO:0000313" key="2">
    <source>
        <dbReference type="Proteomes" id="UP000255224"/>
    </source>
</evidence>
<sequence length="33" mass="3792">MKNLFKNILVLCLTITLLVTINAQQKRNMESTV</sequence>
<dbReference type="Proteomes" id="UP000255224">
    <property type="component" value="Unassembled WGS sequence"/>
</dbReference>
<dbReference type="AlphaFoldDB" id="A0A376DZQ3"/>